<dbReference type="PROSITE" id="PS50004">
    <property type="entry name" value="C2"/>
    <property type="match status" value="1"/>
</dbReference>
<reference evidence="3" key="1">
    <citation type="submission" date="2020-10" db="EMBL/GenBank/DDBJ databases">
        <authorList>
            <person name="Kikuchi T."/>
        </authorList>
    </citation>
    <scope>NUCLEOTIDE SEQUENCE</scope>
    <source>
        <strain evidence="3">NKZ352</strain>
    </source>
</reference>
<feature type="region of interest" description="Disordered" evidence="1">
    <location>
        <begin position="200"/>
        <end position="316"/>
    </location>
</feature>
<dbReference type="Pfam" id="PF00168">
    <property type="entry name" value="C2"/>
    <property type="match status" value="1"/>
</dbReference>
<evidence type="ECO:0000313" key="3">
    <source>
        <dbReference type="EMBL" id="CAD6196343.1"/>
    </source>
</evidence>
<dbReference type="AlphaFoldDB" id="A0A8S1HJZ5"/>
<organism evidence="3 4">
    <name type="scientific">Caenorhabditis auriculariae</name>
    <dbReference type="NCBI Taxonomy" id="2777116"/>
    <lineage>
        <taxon>Eukaryota</taxon>
        <taxon>Metazoa</taxon>
        <taxon>Ecdysozoa</taxon>
        <taxon>Nematoda</taxon>
        <taxon>Chromadorea</taxon>
        <taxon>Rhabditida</taxon>
        <taxon>Rhabditina</taxon>
        <taxon>Rhabditomorpha</taxon>
        <taxon>Rhabditoidea</taxon>
        <taxon>Rhabditidae</taxon>
        <taxon>Peloderinae</taxon>
        <taxon>Caenorhabditis</taxon>
    </lineage>
</organism>
<protein>
    <recommendedName>
        <fullName evidence="2">C2 domain-containing protein</fullName>
    </recommendedName>
</protein>
<keyword evidence="4" id="KW-1185">Reference proteome</keyword>
<gene>
    <name evidence="3" type="ORF">CAUJ_LOCUS12258</name>
</gene>
<comment type="caution">
    <text evidence="3">The sequence shown here is derived from an EMBL/GenBank/DDBJ whole genome shotgun (WGS) entry which is preliminary data.</text>
</comment>
<dbReference type="Proteomes" id="UP000835052">
    <property type="component" value="Unassembled WGS sequence"/>
</dbReference>
<proteinExistence type="predicted"/>
<dbReference type="SMART" id="SM00239">
    <property type="entry name" value="C2"/>
    <property type="match status" value="1"/>
</dbReference>
<dbReference type="OrthoDB" id="5865320at2759"/>
<sequence length="510" mass="57561">MKSKRKPFPLLRGSSYDSDDPFTEVQLSRVLKELSFLRLQIDNIVTHVPNSMIERLENRGQLLGFFLEYAFPCLETVSKSLKATVRLPHKASTSNNIEFRHKRIVLLSMHEDIIPFWEKSKLVVHLLIQLEVAGKITTRPLAKCNIPLRELLVPPFIICRDFAVIGQDFEGTALIRIDLGSRVKTLMEKLESMRSPALDTTFVVQQRGPTKTRSRSSSRCRAHSARSEGNRSPSPISRGMSRRPSPPLARPRIPSPETRPMAAYRPISRESSLNIGERNHSASSEGSDSVFARNENDLARPDMTRPRVPISRASSYNEEIPHAGRCSLQLTVHYATGLPPVRDESGAIVSPSAFVSVRGREGELRSEVCEATRQPNWEWTAKFAMSAERRNLVVKIMHRGHNEDKPLGFVTISLPVNDIFMSTFEITDVSQMSSYTVEVPMITISVENVREAIPREILRAPVSRPLSARSTGTQSTLPESPKIWESSEEIKRRMLKSVAELDNKLREIRP</sequence>
<dbReference type="SUPFAM" id="SSF49562">
    <property type="entry name" value="C2 domain (Calcium/lipid-binding domain, CaLB)"/>
    <property type="match status" value="1"/>
</dbReference>
<feature type="compositionally biased region" description="Basic and acidic residues" evidence="1">
    <location>
        <begin position="294"/>
        <end position="305"/>
    </location>
</feature>
<dbReference type="InterPro" id="IPR000008">
    <property type="entry name" value="C2_dom"/>
</dbReference>
<dbReference type="Gene3D" id="2.60.40.150">
    <property type="entry name" value="C2 domain"/>
    <property type="match status" value="1"/>
</dbReference>
<evidence type="ECO:0000259" key="2">
    <source>
        <dbReference type="PROSITE" id="PS50004"/>
    </source>
</evidence>
<name>A0A8S1HJZ5_9PELO</name>
<dbReference type="InterPro" id="IPR035892">
    <property type="entry name" value="C2_domain_sf"/>
</dbReference>
<dbReference type="EMBL" id="CAJGYM010000071">
    <property type="protein sequence ID" value="CAD6196343.1"/>
    <property type="molecule type" value="Genomic_DNA"/>
</dbReference>
<evidence type="ECO:0000256" key="1">
    <source>
        <dbReference type="SAM" id="MobiDB-lite"/>
    </source>
</evidence>
<evidence type="ECO:0000313" key="4">
    <source>
        <dbReference type="Proteomes" id="UP000835052"/>
    </source>
</evidence>
<feature type="domain" description="C2" evidence="2">
    <location>
        <begin position="306"/>
        <end position="430"/>
    </location>
</feature>
<feature type="compositionally biased region" description="Basic residues" evidence="1">
    <location>
        <begin position="210"/>
        <end position="224"/>
    </location>
</feature>
<accession>A0A8S1HJZ5</accession>